<protein>
    <submittedName>
        <fullName evidence="3">Pteridine reductase</fullName>
    </submittedName>
</protein>
<comment type="similarity">
    <text evidence="1">Belongs to the short-chain dehydrogenases/reductases (SDR) family.</text>
</comment>
<evidence type="ECO:0000256" key="1">
    <source>
        <dbReference type="ARBA" id="ARBA00006484"/>
    </source>
</evidence>
<dbReference type="PANTHER" id="PTHR43639:SF1">
    <property type="entry name" value="SHORT-CHAIN DEHYDROGENASE_REDUCTASE FAMILY PROTEIN"/>
    <property type="match status" value="1"/>
</dbReference>
<accession>A0A0W1A4U4</accession>
<dbReference type="GO" id="GO:0016491">
    <property type="term" value="F:oxidoreductase activity"/>
    <property type="evidence" value="ECO:0007669"/>
    <property type="project" value="UniProtKB-KW"/>
</dbReference>
<dbReference type="InterPro" id="IPR036291">
    <property type="entry name" value="NAD(P)-bd_dom_sf"/>
</dbReference>
<dbReference type="RefSeq" id="WP_058480734.1">
    <property type="nucleotide sequence ID" value="NZ_CAAAIQ010000011.1"/>
</dbReference>
<dbReference type="PROSITE" id="PS00061">
    <property type="entry name" value="ADH_SHORT"/>
    <property type="match status" value="1"/>
</dbReference>
<comment type="caution">
    <text evidence="3">The sequence shown here is derived from an EMBL/GenBank/DDBJ whole genome shotgun (WGS) entry which is preliminary data.</text>
</comment>
<keyword evidence="2" id="KW-0560">Oxidoreductase</keyword>
<dbReference type="PRINTS" id="PR00081">
    <property type="entry name" value="GDHRDH"/>
</dbReference>
<dbReference type="Pfam" id="PF13561">
    <property type="entry name" value="adh_short_C2"/>
    <property type="match status" value="1"/>
</dbReference>
<dbReference type="PATRIC" id="fig|66969.6.peg.2275"/>
<dbReference type="PRINTS" id="PR00080">
    <property type="entry name" value="SDRFAMILY"/>
</dbReference>
<dbReference type="EMBL" id="LNZB01000051">
    <property type="protein sequence ID" value="KTD76366.1"/>
    <property type="molecule type" value="Genomic_DNA"/>
</dbReference>
<dbReference type="AlphaFoldDB" id="A0A0W1A4U4"/>
<reference evidence="3 4" key="1">
    <citation type="submission" date="2015-11" db="EMBL/GenBank/DDBJ databases">
        <title>Genomic analysis of 38 Legionella species identifies large and diverse effector repertoires.</title>
        <authorList>
            <person name="Burstein D."/>
            <person name="Amaro F."/>
            <person name="Zusman T."/>
            <person name="Lifshitz Z."/>
            <person name="Cohen O."/>
            <person name="Gilbert J.A."/>
            <person name="Pupko T."/>
            <person name="Shuman H.A."/>
            <person name="Segal G."/>
        </authorList>
    </citation>
    <scope>NUCLEOTIDE SEQUENCE [LARGE SCALE GENOMIC DNA]</scope>
    <source>
        <strain evidence="3 4">ATCC 51914</strain>
    </source>
</reference>
<dbReference type="SUPFAM" id="SSF51735">
    <property type="entry name" value="NAD(P)-binding Rossmann-fold domains"/>
    <property type="match status" value="1"/>
</dbReference>
<evidence type="ECO:0000313" key="4">
    <source>
        <dbReference type="Proteomes" id="UP000054729"/>
    </source>
</evidence>
<dbReference type="InterPro" id="IPR020904">
    <property type="entry name" value="Sc_DH/Rdtase_CS"/>
</dbReference>
<keyword evidence="4" id="KW-1185">Reference proteome</keyword>
<dbReference type="NCBIfam" id="NF006598">
    <property type="entry name" value="PRK09135.1"/>
    <property type="match status" value="1"/>
</dbReference>
<dbReference type="Proteomes" id="UP000054729">
    <property type="component" value="Unassembled WGS sequence"/>
</dbReference>
<dbReference type="OrthoDB" id="9793499at2"/>
<gene>
    <name evidence="3" type="ORF">Lwal_2088</name>
</gene>
<dbReference type="STRING" id="66969.Lwal_2088"/>
<sequence>MNRVNTQAKVALVTGGARRIGAAICKKLHAAGYRIAVHCNTSLKEGQALVNELNEIRQNSAMVLAMDLLKSNAAESIANQVEAWSARMDLLVNNASVFKKDVGFDQAGALWEELFRVNVRTPYLLSLASQKLLAAHQGVIINLTDIHSERPLKGYSLYCQTKAALDMLTKSLAREFAPDIRINAVAPGAILWPENENSLSLDIQNKIIEQTPLKRHGHPDFIAQAVLALAENQFITGQILKVDGGRHLAS</sequence>
<evidence type="ECO:0000256" key="2">
    <source>
        <dbReference type="ARBA" id="ARBA00023002"/>
    </source>
</evidence>
<proteinExistence type="inferred from homology"/>
<name>A0A0W1A4U4_9GAMM</name>
<dbReference type="Gene3D" id="3.40.50.720">
    <property type="entry name" value="NAD(P)-binding Rossmann-like Domain"/>
    <property type="match status" value="1"/>
</dbReference>
<evidence type="ECO:0000313" key="3">
    <source>
        <dbReference type="EMBL" id="KTD76366.1"/>
    </source>
</evidence>
<dbReference type="InterPro" id="IPR002347">
    <property type="entry name" value="SDR_fam"/>
</dbReference>
<organism evidence="3 4">
    <name type="scientific">Legionella waltersii</name>
    <dbReference type="NCBI Taxonomy" id="66969"/>
    <lineage>
        <taxon>Bacteria</taxon>
        <taxon>Pseudomonadati</taxon>
        <taxon>Pseudomonadota</taxon>
        <taxon>Gammaproteobacteria</taxon>
        <taxon>Legionellales</taxon>
        <taxon>Legionellaceae</taxon>
        <taxon>Legionella</taxon>
    </lineage>
</organism>
<dbReference type="PANTHER" id="PTHR43639">
    <property type="entry name" value="OXIDOREDUCTASE, SHORT-CHAIN DEHYDROGENASE/REDUCTASE FAMILY (AFU_ORTHOLOGUE AFUA_5G02870)"/>
    <property type="match status" value="1"/>
</dbReference>